<proteinExistence type="predicted"/>
<dbReference type="WBParaSite" id="sdigi.contig272.g6924.t1">
    <property type="protein sequence ID" value="sdigi.contig272.g6924.t1"/>
    <property type="gene ID" value="sdigi.contig272.g6924"/>
</dbReference>
<evidence type="ECO:0000259" key="3">
    <source>
        <dbReference type="PROSITE" id="PS50076"/>
    </source>
</evidence>
<evidence type="ECO:0000259" key="4">
    <source>
        <dbReference type="PROSITE" id="PS50090"/>
    </source>
</evidence>
<protein>
    <submittedName>
        <fullName evidence="6">DnaJ homolog subfamily C member 2</fullName>
    </submittedName>
</protein>
<comment type="subcellular location">
    <subcellularLocation>
        <location evidence="1">Nucleus</location>
    </subcellularLocation>
</comment>
<dbReference type="Gene3D" id="1.10.287.110">
    <property type="entry name" value="DnaJ domain"/>
    <property type="match status" value="1"/>
</dbReference>
<dbReference type="PROSITE" id="PS50090">
    <property type="entry name" value="MYB_LIKE"/>
    <property type="match status" value="2"/>
</dbReference>
<evidence type="ECO:0000256" key="1">
    <source>
        <dbReference type="ARBA" id="ARBA00004123"/>
    </source>
</evidence>
<dbReference type="SUPFAM" id="SSF46565">
    <property type="entry name" value="Chaperone J-domain"/>
    <property type="match status" value="1"/>
</dbReference>
<feature type="region of interest" description="Disordered" evidence="2">
    <location>
        <begin position="337"/>
        <end position="367"/>
    </location>
</feature>
<keyword evidence="5" id="KW-1185">Reference proteome</keyword>
<dbReference type="GO" id="GO:0043022">
    <property type="term" value="F:ribosome binding"/>
    <property type="evidence" value="ECO:0007669"/>
    <property type="project" value="InterPro"/>
</dbReference>
<feature type="domain" description="Myb-like" evidence="4">
    <location>
        <begin position="577"/>
        <end position="622"/>
    </location>
</feature>
<dbReference type="Proteomes" id="UP000887581">
    <property type="component" value="Unplaced"/>
</dbReference>
<evidence type="ECO:0000256" key="2">
    <source>
        <dbReference type="SAM" id="MobiDB-lite"/>
    </source>
</evidence>
<evidence type="ECO:0000313" key="6">
    <source>
        <dbReference type="WBParaSite" id="sdigi.contig272.g6924.t1"/>
    </source>
</evidence>
<dbReference type="Pfam" id="PF23082">
    <property type="entry name" value="Myb_DNA-binding_2"/>
    <property type="match status" value="2"/>
</dbReference>
<dbReference type="PANTHER" id="PTHR43999:SF1">
    <property type="entry name" value="DNAJ HOMOLOG SUBFAMILY C MEMBER 2"/>
    <property type="match status" value="1"/>
</dbReference>
<dbReference type="InterPro" id="IPR001005">
    <property type="entry name" value="SANT/Myb"/>
</dbReference>
<dbReference type="SUPFAM" id="SSF46689">
    <property type="entry name" value="Homeodomain-like"/>
    <property type="match status" value="2"/>
</dbReference>
<dbReference type="GO" id="GO:0005634">
    <property type="term" value="C:nucleus"/>
    <property type="evidence" value="ECO:0007669"/>
    <property type="project" value="UniProtKB-SubCell"/>
</dbReference>
<dbReference type="GO" id="GO:0030544">
    <property type="term" value="F:Hsp70 protein binding"/>
    <property type="evidence" value="ECO:0007669"/>
    <property type="project" value="InterPro"/>
</dbReference>
<feature type="domain" description="J" evidence="3">
    <location>
        <begin position="99"/>
        <end position="172"/>
    </location>
</feature>
<reference evidence="6" key="1">
    <citation type="submission" date="2022-11" db="UniProtKB">
        <authorList>
            <consortium name="WormBaseParasite"/>
        </authorList>
    </citation>
    <scope>IDENTIFICATION</scope>
</reference>
<dbReference type="InterPro" id="IPR044634">
    <property type="entry name" value="Zuotin/DnaJC2"/>
</dbReference>
<dbReference type="CDD" id="cd00167">
    <property type="entry name" value="SANT"/>
    <property type="match status" value="1"/>
</dbReference>
<feature type="domain" description="Myb-like" evidence="4">
    <location>
        <begin position="488"/>
        <end position="543"/>
    </location>
</feature>
<dbReference type="GO" id="GO:0051083">
    <property type="term" value="P:'de novo' cotranslational protein folding"/>
    <property type="evidence" value="ECO:0007669"/>
    <property type="project" value="InterPro"/>
</dbReference>
<dbReference type="InterPro" id="IPR036869">
    <property type="entry name" value="J_dom_sf"/>
</dbReference>
<dbReference type="InterPro" id="IPR009057">
    <property type="entry name" value="Homeodomain-like_sf"/>
</dbReference>
<dbReference type="PANTHER" id="PTHR43999">
    <property type="entry name" value="DNAJ HOMOLOG SUBFAMILY C MEMBER 2"/>
    <property type="match status" value="1"/>
</dbReference>
<dbReference type="Pfam" id="PF00226">
    <property type="entry name" value="DnaJ"/>
    <property type="match status" value="1"/>
</dbReference>
<dbReference type="CDD" id="cd06257">
    <property type="entry name" value="DnaJ"/>
    <property type="match status" value="1"/>
</dbReference>
<dbReference type="GO" id="GO:0006450">
    <property type="term" value="P:regulation of translational fidelity"/>
    <property type="evidence" value="ECO:0007669"/>
    <property type="project" value="InterPro"/>
</dbReference>
<dbReference type="InterPro" id="IPR001623">
    <property type="entry name" value="DnaJ_domain"/>
</dbReference>
<organism evidence="5 6">
    <name type="scientific">Setaria digitata</name>
    <dbReference type="NCBI Taxonomy" id="48799"/>
    <lineage>
        <taxon>Eukaryota</taxon>
        <taxon>Metazoa</taxon>
        <taxon>Ecdysozoa</taxon>
        <taxon>Nematoda</taxon>
        <taxon>Chromadorea</taxon>
        <taxon>Rhabditida</taxon>
        <taxon>Spirurina</taxon>
        <taxon>Spiruromorpha</taxon>
        <taxon>Filarioidea</taxon>
        <taxon>Setariidae</taxon>
        <taxon>Setaria</taxon>
    </lineage>
</organism>
<dbReference type="AlphaFoldDB" id="A0A915PMV9"/>
<dbReference type="SMART" id="SM00271">
    <property type="entry name" value="DnaJ"/>
    <property type="match status" value="1"/>
</dbReference>
<accession>A0A915PMV9</accession>
<sequence>MQLSGLDMAIYGFNRNVRKVEEAGISYELRIIRDKLTLGLSTEPVLKHSSAIECLAGNLTRLDSEENGNHVGQEFMDPDDERYRRFLKNLDPKHCKDQDHYKVLGLSMLRWQASVSQIRTAFRAKVLKHHPDKSSGGKIEASGGEDYFTCITKAYEQLGLSEQKRRAYDSVDPLFDDSIPDEKTISSDNFYEILAPIFARNARWSVRQPVPLLGDANSMHDEVDRFYSFWFNWDSWREFSYLDEEDKEKGEDRWERREIEKINKVEREKRRKNEMKRIRSLVEMAYRKDPRIAAFREQEKIKKEKQRDERKKALEEKKAQDEKKKLEIELKNRKMEEEQLEKERQQQAHEKRVKEQQKKQLGEARRKLRRTAEEIGKKWAYVDRLRRTFRTISILTSGWSKWNGSTACTVSLFREGKNYWNADVSSKLSCLEAIERVCLRLDAVHLNEVTAKLESISDLRRAMDALNVQINKEVSENVGNKDTVSENAANNQKSRWSPDEIALLVKATTLYPVGTLRRWSEIANYVNEHRESRSAKKKTEKDVLTQVKTLKSLNNAQDQKKVMDILVNPARASELEWKAEEQKLLETALKKFPSSDPGRWENIANFVGKSKKECIRRFKYLAEVVKSKKEQFP</sequence>
<name>A0A915PMV9_9BILA</name>
<dbReference type="Pfam" id="PF21884">
    <property type="entry name" value="ZUO1-like_ZHD"/>
    <property type="match status" value="1"/>
</dbReference>
<dbReference type="GO" id="GO:0005829">
    <property type="term" value="C:cytosol"/>
    <property type="evidence" value="ECO:0007669"/>
    <property type="project" value="TreeGrafter"/>
</dbReference>
<dbReference type="InterPro" id="IPR054076">
    <property type="entry name" value="ZUO1-like_ZHD"/>
</dbReference>
<feature type="region of interest" description="Disordered" evidence="2">
    <location>
        <begin position="298"/>
        <end position="318"/>
    </location>
</feature>
<evidence type="ECO:0000313" key="5">
    <source>
        <dbReference type="Proteomes" id="UP000887581"/>
    </source>
</evidence>
<dbReference type="PROSITE" id="PS50076">
    <property type="entry name" value="DNAJ_2"/>
    <property type="match status" value="1"/>
</dbReference>
<dbReference type="SMART" id="SM00717">
    <property type="entry name" value="SANT"/>
    <property type="match status" value="2"/>
</dbReference>
<dbReference type="Gene3D" id="1.10.10.60">
    <property type="entry name" value="Homeodomain-like"/>
    <property type="match status" value="2"/>
</dbReference>